<name>A0ABR9V409_9CHRO</name>
<comment type="caution">
    <text evidence="1">The sequence shown here is derived from an EMBL/GenBank/DDBJ whole genome shotgun (WGS) entry which is preliminary data.</text>
</comment>
<dbReference type="EMBL" id="JADEWC010000014">
    <property type="protein sequence ID" value="MBE9222617.1"/>
    <property type="molecule type" value="Genomic_DNA"/>
</dbReference>
<dbReference type="RefSeq" id="WP_193800787.1">
    <property type="nucleotide sequence ID" value="NZ_JADEWC010000014.1"/>
</dbReference>
<evidence type="ECO:0000313" key="1">
    <source>
        <dbReference type="EMBL" id="MBE9222617.1"/>
    </source>
</evidence>
<sequence>MDHSAQGLVLNYRDEKDVLNETHKMRMTVSYGLERFWGEHLRLKRENQNKSDYWKAVWDELGEILAKAGVSLPNDSVISHLPAGNKREREAKEADETKKIREMANKIWQMPMDDQRVALMVLTQFCDSLVWWCQRYKKKKDS</sequence>
<evidence type="ECO:0000313" key="2">
    <source>
        <dbReference type="Proteomes" id="UP000654604"/>
    </source>
</evidence>
<evidence type="ECO:0008006" key="3">
    <source>
        <dbReference type="Google" id="ProtNLM"/>
    </source>
</evidence>
<protein>
    <recommendedName>
        <fullName evidence="3">CRISPR type III-B/RAMP module-associated protein Cmr5</fullName>
    </recommendedName>
</protein>
<organism evidence="1 2">
    <name type="scientific">Cyanobacterium stanieri LEGE 03274</name>
    <dbReference type="NCBI Taxonomy" id="1828756"/>
    <lineage>
        <taxon>Bacteria</taxon>
        <taxon>Bacillati</taxon>
        <taxon>Cyanobacteriota</taxon>
        <taxon>Cyanophyceae</taxon>
        <taxon>Oscillatoriophycideae</taxon>
        <taxon>Chroococcales</taxon>
        <taxon>Geminocystaceae</taxon>
        <taxon>Cyanobacterium</taxon>
    </lineage>
</organism>
<proteinExistence type="predicted"/>
<accession>A0ABR9V409</accession>
<keyword evidence="2" id="KW-1185">Reference proteome</keyword>
<dbReference type="Proteomes" id="UP000654604">
    <property type="component" value="Unassembled WGS sequence"/>
</dbReference>
<gene>
    <name evidence="1" type="ORF">IQ215_07890</name>
</gene>
<reference evidence="1 2" key="1">
    <citation type="submission" date="2020-10" db="EMBL/GenBank/DDBJ databases">
        <authorList>
            <person name="Castelo-Branco R."/>
            <person name="Eusebio N."/>
            <person name="Adriana R."/>
            <person name="Vieira A."/>
            <person name="Brugerolle De Fraissinette N."/>
            <person name="Rezende De Castro R."/>
            <person name="Schneider M.P."/>
            <person name="Vasconcelos V."/>
            <person name="Leao P.N."/>
        </authorList>
    </citation>
    <scope>NUCLEOTIDE SEQUENCE [LARGE SCALE GENOMIC DNA]</scope>
    <source>
        <strain evidence="1 2">LEGE 03274</strain>
    </source>
</reference>